<accession>A0A917LPH1</accession>
<dbReference type="RefSeq" id="WP_188464429.1">
    <property type="nucleotide sequence ID" value="NZ_BMFQ01000002.1"/>
</dbReference>
<sequence>MAKIISVDLLLNTPDVIDITDNQTDITVTTKLQFHEPDIKGKLDYYLHLFVYDVHSNVDPPVIIANWDESYVIPVETSLDHPDDFLGTIAIHIQATEKEMTIETPMTLKLGNIRGSGAYYVRNLEVFATAVPMVSRVSKWSKPSVTTILR</sequence>
<keyword evidence="2" id="KW-1185">Reference proteome</keyword>
<protein>
    <submittedName>
        <fullName evidence="1">Uncharacterized protein</fullName>
    </submittedName>
</protein>
<reference evidence="1" key="1">
    <citation type="journal article" date="2014" name="Int. J. Syst. Evol. Microbiol.">
        <title>Complete genome sequence of Corynebacterium casei LMG S-19264T (=DSM 44701T), isolated from a smear-ripened cheese.</title>
        <authorList>
            <consortium name="US DOE Joint Genome Institute (JGI-PGF)"/>
            <person name="Walter F."/>
            <person name="Albersmeier A."/>
            <person name="Kalinowski J."/>
            <person name="Ruckert C."/>
        </authorList>
    </citation>
    <scope>NUCLEOTIDE SEQUENCE</scope>
    <source>
        <strain evidence="1">CGMCC 1.12751</strain>
    </source>
</reference>
<dbReference type="EMBL" id="BMFQ01000002">
    <property type="protein sequence ID" value="GGG48965.1"/>
    <property type="molecule type" value="Genomic_DNA"/>
</dbReference>
<proteinExistence type="predicted"/>
<gene>
    <name evidence="1" type="ORF">GCM10010976_20380</name>
</gene>
<organism evidence="1 2">
    <name type="scientific">Bizionia arctica</name>
    <dbReference type="NCBI Taxonomy" id="1495645"/>
    <lineage>
        <taxon>Bacteria</taxon>
        <taxon>Pseudomonadati</taxon>
        <taxon>Bacteroidota</taxon>
        <taxon>Flavobacteriia</taxon>
        <taxon>Flavobacteriales</taxon>
        <taxon>Flavobacteriaceae</taxon>
        <taxon>Bizionia</taxon>
    </lineage>
</organism>
<dbReference type="Proteomes" id="UP000625976">
    <property type="component" value="Unassembled WGS sequence"/>
</dbReference>
<dbReference type="AlphaFoldDB" id="A0A917LPH1"/>
<name>A0A917LPH1_9FLAO</name>
<comment type="caution">
    <text evidence="1">The sequence shown here is derived from an EMBL/GenBank/DDBJ whole genome shotgun (WGS) entry which is preliminary data.</text>
</comment>
<reference evidence="1" key="2">
    <citation type="submission" date="2020-09" db="EMBL/GenBank/DDBJ databases">
        <authorList>
            <person name="Sun Q."/>
            <person name="Zhou Y."/>
        </authorList>
    </citation>
    <scope>NUCLEOTIDE SEQUENCE</scope>
    <source>
        <strain evidence="1">CGMCC 1.12751</strain>
    </source>
</reference>
<evidence type="ECO:0000313" key="2">
    <source>
        <dbReference type="Proteomes" id="UP000625976"/>
    </source>
</evidence>
<evidence type="ECO:0000313" key="1">
    <source>
        <dbReference type="EMBL" id="GGG48965.1"/>
    </source>
</evidence>